<dbReference type="AlphaFoldDB" id="A0AAE8ADV8"/>
<evidence type="ECO:0000256" key="1">
    <source>
        <dbReference type="ARBA" id="ARBA00007401"/>
    </source>
</evidence>
<dbReference type="Pfam" id="PF02836">
    <property type="entry name" value="Glyco_hydro_2_C"/>
    <property type="match status" value="1"/>
</dbReference>
<evidence type="ECO:0000256" key="2">
    <source>
        <dbReference type="ARBA" id="ARBA00022801"/>
    </source>
</evidence>
<evidence type="ECO:0000313" key="10">
    <source>
        <dbReference type="Proteomes" id="UP000285725"/>
    </source>
</evidence>
<sequence>MKQELFNDDWLFWYDENSFALVWNIPEQAQKVTLPHDAMISETPYAESKNGNNTGFRDGKNYVYVKIFTAEEEDLYRENILKFEGSYMNTFVYVNGQLAGKHHNGYTTFYVNMKDFLHLGENEIRVQVRNGAMSNSRWYSGGGLYRDVYLLSSDLLHVSATGSKIKTVELENDFARIEVSVPIENMKCKGIQFDLKLMVCDKDGKILLVDQRPYYLKAGENNEFKTIFSLDKIQAWFAESPTMYRMIVELYQEGDLCDTDTQEFGIRTISVDSKRGLRINGQQTELRGACIHHDSGLIGAATYQVAHYRQVRILKEAGFNAIRMAHNPAAPALLRVCDELGMYVMDETFDSWTRFKGDFDYSLFFEESWKNDVSTMVETDFNHPSVILYSIGNEIPEIGTKHGSRIAKMIHDHIKDIDQTRPTLASINGVFAAGEVIPQIAEDIQKQSQIDQSDLTGNVNDFMTLMDTSMDKIVVHPLISQRLDLATASTDIAGYNYMSARYELDAKEHPNRVIVGSETYPPEIARNWSLVKKLDSVIGDFTWTGWDYIGEAGVGIPAYNWGEGGFGARFPCQLAYCGDIDITGVRRPLSYYREIVFGLREKPYIAVQKPEHYGKKLIKTPWVLSDSIRSWTWPGFEGHPIVVEVYAPGDEVALYLNDQLIEKKATSEELDYLTKFEIMYQKGCLKAVNFEDGHMISEDILMTADETTAQLQGRIEENGDLTYISYTVEDKSNNLITHKKMDLCIHVMGAEVLGFGTGDPKPLDKYNTDRTSTFNGRALAIIRKFNKDAQVIVTSGDMTVDLTV</sequence>
<evidence type="ECO:0000256" key="3">
    <source>
        <dbReference type="ARBA" id="ARBA00023295"/>
    </source>
</evidence>
<keyword evidence="3" id="KW-0326">Glycosidase</keyword>
<proteinExistence type="inferred from homology"/>
<dbReference type="InterPro" id="IPR006101">
    <property type="entry name" value="Glyco_hydro_2"/>
</dbReference>
<organism evidence="9 10">
    <name type="scientific">Streptococcus parasanguinis</name>
    <dbReference type="NCBI Taxonomy" id="1318"/>
    <lineage>
        <taxon>Bacteria</taxon>
        <taxon>Bacillati</taxon>
        <taxon>Bacillota</taxon>
        <taxon>Bacilli</taxon>
        <taxon>Lactobacillales</taxon>
        <taxon>Streptococcaceae</taxon>
        <taxon>Streptococcus</taxon>
    </lineage>
</organism>
<feature type="domain" description="Glycoside hydrolase family 2" evidence="7">
    <location>
        <begin position="717"/>
        <end position="794"/>
    </location>
</feature>
<evidence type="ECO:0000313" key="9">
    <source>
        <dbReference type="EMBL" id="RHN27178.1"/>
    </source>
</evidence>
<gene>
    <name evidence="9" type="ORF">DWZ19_01645</name>
</gene>
<dbReference type="RefSeq" id="WP_118396504.1">
    <property type="nucleotide sequence ID" value="NZ_CABJDC010000001.1"/>
</dbReference>
<dbReference type="SUPFAM" id="SSF49303">
    <property type="entry name" value="beta-Galactosidase/glucuronidase domain"/>
    <property type="match status" value="1"/>
</dbReference>
<dbReference type="InterPro" id="IPR054593">
    <property type="entry name" value="Beta-mannosidase-like_N2"/>
</dbReference>
<feature type="domain" description="DUF4982" evidence="6">
    <location>
        <begin position="638"/>
        <end position="694"/>
    </location>
</feature>
<dbReference type="Pfam" id="PF18565">
    <property type="entry name" value="Glyco_hydro2_C5"/>
    <property type="match status" value="1"/>
</dbReference>
<dbReference type="PRINTS" id="PR00132">
    <property type="entry name" value="GLHYDRLASE2"/>
</dbReference>
<dbReference type="SUPFAM" id="SSF49785">
    <property type="entry name" value="Galactose-binding domain-like"/>
    <property type="match status" value="1"/>
</dbReference>
<dbReference type="SUPFAM" id="SSF51445">
    <property type="entry name" value="(Trans)glycosidases"/>
    <property type="match status" value="1"/>
</dbReference>
<protein>
    <submittedName>
        <fullName evidence="9">Glycoside hydrolase family 2 protein</fullName>
    </submittedName>
</protein>
<evidence type="ECO:0000259" key="5">
    <source>
        <dbReference type="Pfam" id="PF02836"/>
    </source>
</evidence>
<comment type="similarity">
    <text evidence="1">Belongs to the glycosyl hydrolase 2 family.</text>
</comment>
<feature type="domain" description="Glycoside hydrolase family 2 immunoglobulin-like beta-sandwich" evidence="4">
    <location>
        <begin position="168"/>
        <end position="267"/>
    </location>
</feature>
<dbReference type="InterPro" id="IPR017853">
    <property type="entry name" value="GH"/>
</dbReference>
<accession>A0AAE8ADV8</accession>
<dbReference type="InterPro" id="IPR032311">
    <property type="entry name" value="DUF4982"/>
</dbReference>
<dbReference type="Pfam" id="PF22666">
    <property type="entry name" value="Glyco_hydro_2_N2"/>
    <property type="match status" value="1"/>
</dbReference>
<dbReference type="Gene3D" id="3.20.20.80">
    <property type="entry name" value="Glycosidases"/>
    <property type="match status" value="1"/>
</dbReference>
<dbReference type="PANTHER" id="PTHR42732">
    <property type="entry name" value="BETA-GALACTOSIDASE"/>
    <property type="match status" value="1"/>
</dbReference>
<evidence type="ECO:0000259" key="8">
    <source>
        <dbReference type="Pfam" id="PF22666"/>
    </source>
</evidence>
<dbReference type="InterPro" id="IPR006103">
    <property type="entry name" value="Glyco_hydro_2_cat"/>
</dbReference>
<dbReference type="InterPro" id="IPR008979">
    <property type="entry name" value="Galactose-bd-like_sf"/>
</dbReference>
<dbReference type="InterPro" id="IPR006102">
    <property type="entry name" value="Ig-like_GH2"/>
</dbReference>
<dbReference type="InterPro" id="IPR036156">
    <property type="entry name" value="Beta-gal/glucu_dom_sf"/>
</dbReference>
<dbReference type="EMBL" id="QRQU01000001">
    <property type="protein sequence ID" value="RHN27178.1"/>
    <property type="molecule type" value="Genomic_DNA"/>
</dbReference>
<dbReference type="InterPro" id="IPR051913">
    <property type="entry name" value="GH2_Domain-Containing"/>
</dbReference>
<dbReference type="GO" id="GO:0004553">
    <property type="term" value="F:hydrolase activity, hydrolyzing O-glycosyl compounds"/>
    <property type="evidence" value="ECO:0007669"/>
    <property type="project" value="InterPro"/>
</dbReference>
<dbReference type="PANTHER" id="PTHR42732:SF1">
    <property type="entry name" value="BETA-MANNOSIDASE"/>
    <property type="match status" value="1"/>
</dbReference>
<dbReference type="InterPro" id="IPR013783">
    <property type="entry name" value="Ig-like_fold"/>
</dbReference>
<evidence type="ECO:0000259" key="4">
    <source>
        <dbReference type="Pfam" id="PF00703"/>
    </source>
</evidence>
<comment type="caution">
    <text evidence="9">The sequence shown here is derived from an EMBL/GenBank/DDBJ whole genome shotgun (WGS) entry which is preliminary data.</text>
</comment>
<dbReference type="Gene3D" id="2.60.40.10">
    <property type="entry name" value="Immunoglobulins"/>
    <property type="match status" value="3"/>
</dbReference>
<dbReference type="Pfam" id="PF16355">
    <property type="entry name" value="DUF4982"/>
    <property type="match status" value="1"/>
</dbReference>
<dbReference type="GO" id="GO:0005975">
    <property type="term" value="P:carbohydrate metabolic process"/>
    <property type="evidence" value="ECO:0007669"/>
    <property type="project" value="InterPro"/>
</dbReference>
<evidence type="ECO:0000259" key="7">
    <source>
        <dbReference type="Pfam" id="PF18565"/>
    </source>
</evidence>
<dbReference type="Pfam" id="PF00703">
    <property type="entry name" value="Glyco_hydro_2"/>
    <property type="match status" value="1"/>
</dbReference>
<feature type="domain" description="Beta-mannosidase-like galactose-binding" evidence="8">
    <location>
        <begin position="42"/>
        <end position="130"/>
    </location>
</feature>
<dbReference type="InterPro" id="IPR040605">
    <property type="entry name" value="Glyco_hydro2_dom5"/>
</dbReference>
<dbReference type="Proteomes" id="UP000285725">
    <property type="component" value="Unassembled WGS sequence"/>
</dbReference>
<name>A0AAE8ADV8_STRPA</name>
<reference evidence="9 10" key="1">
    <citation type="submission" date="2018-08" db="EMBL/GenBank/DDBJ databases">
        <title>A genome reference for cultivated species of the human gut microbiota.</title>
        <authorList>
            <person name="Zou Y."/>
            <person name="Xue W."/>
            <person name="Luo G."/>
        </authorList>
    </citation>
    <scope>NUCLEOTIDE SEQUENCE [LARGE SCALE GENOMIC DNA]</scope>
    <source>
        <strain evidence="9 10">AF30-12BH</strain>
    </source>
</reference>
<keyword evidence="2 9" id="KW-0378">Hydrolase</keyword>
<dbReference type="Gene3D" id="2.60.120.260">
    <property type="entry name" value="Galactose-binding domain-like"/>
    <property type="match status" value="1"/>
</dbReference>
<evidence type="ECO:0000259" key="6">
    <source>
        <dbReference type="Pfam" id="PF16355"/>
    </source>
</evidence>
<feature type="domain" description="Glycoside hydrolase family 2 catalytic" evidence="5">
    <location>
        <begin position="276"/>
        <end position="425"/>
    </location>
</feature>